<dbReference type="Proteomes" id="UP001054837">
    <property type="component" value="Unassembled WGS sequence"/>
</dbReference>
<accession>A0AAV4MV11</accession>
<dbReference type="EMBL" id="BPLQ01000920">
    <property type="protein sequence ID" value="GIX76292.1"/>
    <property type="molecule type" value="Genomic_DNA"/>
</dbReference>
<dbReference type="AlphaFoldDB" id="A0AAV4MV11"/>
<keyword evidence="3" id="KW-1185">Reference proteome</keyword>
<protein>
    <submittedName>
        <fullName evidence="2">Uncharacterized protein</fullName>
    </submittedName>
</protein>
<evidence type="ECO:0000313" key="3">
    <source>
        <dbReference type="Proteomes" id="UP001054837"/>
    </source>
</evidence>
<proteinExistence type="predicted"/>
<organism evidence="2 3">
    <name type="scientific">Caerostris darwini</name>
    <dbReference type="NCBI Taxonomy" id="1538125"/>
    <lineage>
        <taxon>Eukaryota</taxon>
        <taxon>Metazoa</taxon>
        <taxon>Ecdysozoa</taxon>
        <taxon>Arthropoda</taxon>
        <taxon>Chelicerata</taxon>
        <taxon>Arachnida</taxon>
        <taxon>Araneae</taxon>
        <taxon>Araneomorphae</taxon>
        <taxon>Entelegynae</taxon>
        <taxon>Araneoidea</taxon>
        <taxon>Araneidae</taxon>
        <taxon>Caerostris</taxon>
    </lineage>
</organism>
<name>A0AAV4MV11_9ARAC</name>
<sequence>MARSKTIGFDSMHNDSEEAGNLPQVHGNFRWAKNRAKRAIASLQISSFLHGKKVTTKLRDLRVYMRSAMIGRGEKKPLYKTKIIKSSL</sequence>
<feature type="region of interest" description="Disordered" evidence="1">
    <location>
        <begin position="1"/>
        <end position="23"/>
    </location>
</feature>
<reference evidence="2 3" key="1">
    <citation type="submission" date="2021-06" db="EMBL/GenBank/DDBJ databases">
        <title>Caerostris darwini draft genome.</title>
        <authorList>
            <person name="Kono N."/>
            <person name="Arakawa K."/>
        </authorList>
    </citation>
    <scope>NUCLEOTIDE SEQUENCE [LARGE SCALE GENOMIC DNA]</scope>
</reference>
<evidence type="ECO:0000313" key="2">
    <source>
        <dbReference type="EMBL" id="GIX76292.1"/>
    </source>
</evidence>
<gene>
    <name evidence="2" type="ORF">CDAR_418541</name>
</gene>
<comment type="caution">
    <text evidence="2">The sequence shown here is derived from an EMBL/GenBank/DDBJ whole genome shotgun (WGS) entry which is preliminary data.</text>
</comment>
<evidence type="ECO:0000256" key="1">
    <source>
        <dbReference type="SAM" id="MobiDB-lite"/>
    </source>
</evidence>